<keyword evidence="2" id="KW-0813">Transport</keyword>
<feature type="domain" description="Cation/H+ exchanger transmembrane" evidence="9">
    <location>
        <begin position="17"/>
        <end position="395"/>
    </location>
</feature>
<evidence type="ECO:0000256" key="7">
    <source>
        <dbReference type="ARBA" id="ARBA00023136"/>
    </source>
</evidence>
<name>A0A849K3C0_9MICO</name>
<feature type="transmembrane region" description="Helical" evidence="8">
    <location>
        <begin position="339"/>
        <end position="360"/>
    </location>
</feature>
<comment type="caution">
    <text evidence="10">The sequence shown here is derived from an EMBL/GenBank/DDBJ whole genome shotgun (WGS) entry which is preliminary data.</text>
</comment>
<evidence type="ECO:0000256" key="5">
    <source>
        <dbReference type="ARBA" id="ARBA00022989"/>
    </source>
</evidence>
<dbReference type="GO" id="GO:0015297">
    <property type="term" value="F:antiporter activity"/>
    <property type="evidence" value="ECO:0007669"/>
    <property type="project" value="UniProtKB-KW"/>
</dbReference>
<dbReference type="PANTHER" id="PTHR32507">
    <property type="entry name" value="NA(+)/H(+) ANTIPORTER 1"/>
    <property type="match status" value="1"/>
</dbReference>
<evidence type="ECO:0000256" key="2">
    <source>
        <dbReference type="ARBA" id="ARBA00022448"/>
    </source>
</evidence>
<evidence type="ECO:0000256" key="8">
    <source>
        <dbReference type="SAM" id="Phobius"/>
    </source>
</evidence>
<organism evidence="10 11">
    <name type="scientific">Isoptericola sediminis</name>
    <dbReference type="NCBI Taxonomy" id="2733572"/>
    <lineage>
        <taxon>Bacteria</taxon>
        <taxon>Bacillati</taxon>
        <taxon>Actinomycetota</taxon>
        <taxon>Actinomycetes</taxon>
        <taxon>Micrococcales</taxon>
        <taxon>Promicromonosporaceae</taxon>
        <taxon>Isoptericola</taxon>
    </lineage>
</organism>
<keyword evidence="7 8" id="KW-0472">Membrane</keyword>
<feature type="transmembrane region" description="Helical" evidence="8">
    <location>
        <begin position="91"/>
        <end position="113"/>
    </location>
</feature>
<dbReference type="GO" id="GO:1902600">
    <property type="term" value="P:proton transmembrane transport"/>
    <property type="evidence" value="ECO:0007669"/>
    <property type="project" value="InterPro"/>
</dbReference>
<feature type="transmembrane region" description="Helical" evidence="8">
    <location>
        <begin position="372"/>
        <end position="396"/>
    </location>
</feature>
<feature type="transmembrane region" description="Helical" evidence="8">
    <location>
        <begin position="308"/>
        <end position="327"/>
    </location>
</feature>
<keyword evidence="4 8" id="KW-0812">Transmembrane</keyword>
<evidence type="ECO:0000256" key="1">
    <source>
        <dbReference type="ARBA" id="ARBA00004651"/>
    </source>
</evidence>
<keyword evidence="3" id="KW-0050">Antiport</keyword>
<dbReference type="PANTHER" id="PTHR32507:SF8">
    <property type="entry name" value="CNH1P"/>
    <property type="match status" value="1"/>
</dbReference>
<feature type="transmembrane region" description="Helical" evidence="8">
    <location>
        <begin position="195"/>
        <end position="213"/>
    </location>
</feature>
<evidence type="ECO:0000313" key="10">
    <source>
        <dbReference type="EMBL" id="NNU26529.1"/>
    </source>
</evidence>
<gene>
    <name evidence="10" type="ORF">HLI28_03095</name>
</gene>
<dbReference type="AlphaFoldDB" id="A0A849K3C0"/>
<reference evidence="10 11" key="1">
    <citation type="submission" date="2020-05" db="EMBL/GenBank/DDBJ databases">
        <title>Genome sequence of Isoptericola sp. JC619 isolated from Chilika lagoon, India.</title>
        <authorList>
            <person name="Kumar D."/>
            <person name="Appam K."/>
            <person name="Gandham S."/>
            <person name="Uppada J."/>
            <person name="Sasikala C."/>
            <person name="Venkata Ramana C."/>
        </authorList>
    </citation>
    <scope>NUCLEOTIDE SEQUENCE [LARGE SCALE GENOMIC DNA]</scope>
    <source>
        <strain evidence="10 11">JC619</strain>
    </source>
</reference>
<keyword evidence="5 8" id="KW-1133">Transmembrane helix</keyword>
<dbReference type="InterPro" id="IPR006153">
    <property type="entry name" value="Cation/H_exchanger_TM"/>
</dbReference>
<keyword evidence="11" id="KW-1185">Reference proteome</keyword>
<accession>A0A849K3C0</accession>
<feature type="transmembrane region" description="Helical" evidence="8">
    <location>
        <begin position="284"/>
        <end position="302"/>
    </location>
</feature>
<feature type="transmembrane region" description="Helical" evidence="8">
    <location>
        <begin position="161"/>
        <end position="183"/>
    </location>
</feature>
<dbReference type="GO" id="GO:0005886">
    <property type="term" value="C:plasma membrane"/>
    <property type="evidence" value="ECO:0007669"/>
    <property type="project" value="UniProtKB-SubCell"/>
</dbReference>
<protein>
    <submittedName>
        <fullName evidence="10">Sodium:proton antiporter</fullName>
    </submittedName>
</protein>
<evidence type="ECO:0000256" key="4">
    <source>
        <dbReference type="ARBA" id="ARBA00022692"/>
    </source>
</evidence>
<comment type="subcellular location">
    <subcellularLocation>
        <location evidence="1">Cell membrane</location>
        <topology evidence="1">Multi-pass membrane protein</topology>
    </subcellularLocation>
</comment>
<proteinExistence type="predicted"/>
<dbReference type="EMBL" id="JABFAJ010000005">
    <property type="protein sequence ID" value="NNU26529.1"/>
    <property type="molecule type" value="Genomic_DNA"/>
</dbReference>
<keyword evidence="6" id="KW-0406">Ion transport</keyword>
<evidence type="ECO:0000256" key="3">
    <source>
        <dbReference type="ARBA" id="ARBA00022449"/>
    </source>
</evidence>
<evidence type="ECO:0000259" key="9">
    <source>
        <dbReference type="Pfam" id="PF00999"/>
    </source>
</evidence>
<evidence type="ECO:0000256" key="6">
    <source>
        <dbReference type="ARBA" id="ARBA00023065"/>
    </source>
</evidence>
<evidence type="ECO:0000313" key="11">
    <source>
        <dbReference type="Proteomes" id="UP000557204"/>
    </source>
</evidence>
<sequence>MGIEVLAPFAVLVLAWALVSGALQRREVTGPLVFVAAGALLANDAWGPFPVNIETASVHTLAEITLALVLFADAARINLRNLRRNATLPLRLLLVGFPLTLLLGFGAAVLILADLPWELALLVAAALAPTDAALSAQVIGDRRVPGRLRVAVNVESGLNDGVVTPVVTLAIALAGITLGVGSLERTGVAGALLELGLGVAVGGGVGVLGAWGVTLSARRGWAEPGALPIGTLATGVGAFAVSLSVSGNGFVAAFVGGLVFGLVVDREQGDEHELTELTELGGELMTFVVWFLFGAALVPIAIEQLSVATVGYALLSLTVVRMLPVVLAMTGTGLASRDVLFLGWFGPRGLASVVFALLAVESLGESEPVLSAVATITTTVVLSVLLHGASAGPVAARYGMLDEMHVHGRSSKLGPPHGRVGHGR</sequence>
<feature type="transmembrane region" description="Helical" evidence="8">
    <location>
        <begin position="56"/>
        <end position="79"/>
    </location>
</feature>
<dbReference type="Proteomes" id="UP000557204">
    <property type="component" value="Unassembled WGS sequence"/>
</dbReference>
<dbReference type="Pfam" id="PF00999">
    <property type="entry name" value="Na_H_Exchanger"/>
    <property type="match status" value="1"/>
</dbReference>
<dbReference type="RefSeq" id="WP_171246036.1">
    <property type="nucleotide sequence ID" value="NZ_JABFAJ010000005.1"/>
</dbReference>